<gene>
    <name evidence="1" type="ORF">ERS137939_04088</name>
</gene>
<comment type="caution">
    <text evidence="1">The sequence shown here is derived from an EMBL/GenBank/DDBJ whole genome shotgun (WGS) entry which is preliminary data.</text>
</comment>
<organism evidence="1 2">
    <name type="scientific">Yersinia enterocolitica</name>
    <dbReference type="NCBI Taxonomy" id="630"/>
    <lineage>
        <taxon>Bacteria</taxon>
        <taxon>Pseudomonadati</taxon>
        <taxon>Pseudomonadota</taxon>
        <taxon>Gammaproteobacteria</taxon>
        <taxon>Enterobacterales</taxon>
        <taxon>Yersiniaceae</taxon>
        <taxon>Yersinia</taxon>
    </lineage>
</organism>
<dbReference type="AlphaFoldDB" id="A0A9P1PZK4"/>
<proteinExistence type="predicted"/>
<protein>
    <submittedName>
        <fullName evidence="1">Uncharacterized protein</fullName>
    </submittedName>
</protein>
<dbReference type="EMBL" id="CPZF01000014">
    <property type="protein sequence ID" value="CNG45919.1"/>
    <property type="molecule type" value="Genomic_DNA"/>
</dbReference>
<evidence type="ECO:0000313" key="1">
    <source>
        <dbReference type="EMBL" id="CNG45919.1"/>
    </source>
</evidence>
<accession>A0A9P1PZK4</accession>
<reference evidence="1 2" key="1">
    <citation type="submission" date="2015-03" db="EMBL/GenBank/DDBJ databases">
        <authorList>
            <consortium name="Pathogen Informatics"/>
            <person name="Murphy D."/>
        </authorList>
    </citation>
    <scope>NUCLEOTIDE SEQUENCE [LARGE SCALE GENOMIC DNA]</scope>
    <source>
        <strain evidence="1 2">IP27818</strain>
    </source>
</reference>
<sequence>MRKYSHQKPVIAFFAIGDIEVGKMQIYARTYSGSHMMEMRFTSRHDNP</sequence>
<evidence type="ECO:0000313" key="2">
    <source>
        <dbReference type="Proteomes" id="UP000041356"/>
    </source>
</evidence>
<dbReference type="Proteomes" id="UP000041356">
    <property type="component" value="Unassembled WGS sequence"/>
</dbReference>
<name>A0A9P1PZK4_YEREN</name>